<dbReference type="InterPro" id="IPR036390">
    <property type="entry name" value="WH_DNA-bd_sf"/>
</dbReference>
<evidence type="ECO:0000256" key="1">
    <source>
        <dbReference type="ARBA" id="ARBA00023015"/>
    </source>
</evidence>
<dbReference type="KEGG" id="msyr:CXP39_02085"/>
<organism evidence="5 6">
    <name type="scientific">Mesoplasma syrphidae</name>
    <dbReference type="NCBI Taxonomy" id="225999"/>
    <lineage>
        <taxon>Bacteria</taxon>
        <taxon>Bacillati</taxon>
        <taxon>Mycoplasmatota</taxon>
        <taxon>Mollicutes</taxon>
        <taxon>Entomoplasmatales</taxon>
        <taxon>Entomoplasmataceae</taxon>
        <taxon>Mesoplasma</taxon>
    </lineage>
</organism>
<dbReference type="PROSITE" id="PS50995">
    <property type="entry name" value="HTH_MARR_2"/>
    <property type="match status" value="1"/>
</dbReference>
<evidence type="ECO:0000313" key="6">
    <source>
        <dbReference type="Proteomes" id="UP000233419"/>
    </source>
</evidence>
<gene>
    <name evidence="5" type="ORF">CXP39_02085</name>
</gene>
<keyword evidence="6" id="KW-1185">Reference proteome</keyword>
<dbReference type="AlphaFoldDB" id="A0A2K9BJZ8"/>
<accession>A0A2K9BJZ8</accession>
<dbReference type="PANTHER" id="PTHR42756">
    <property type="entry name" value="TRANSCRIPTIONAL REGULATOR, MARR"/>
    <property type="match status" value="1"/>
</dbReference>
<dbReference type="Proteomes" id="UP000233419">
    <property type="component" value="Chromosome"/>
</dbReference>
<keyword evidence="2" id="KW-0238">DNA-binding</keyword>
<name>A0A2K9BJZ8_9MOLU</name>
<keyword evidence="1" id="KW-0805">Transcription regulation</keyword>
<evidence type="ECO:0000259" key="4">
    <source>
        <dbReference type="PROSITE" id="PS50995"/>
    </source>
</evidence>
<dbReference type="RefSeq" id="WP_027048069.1">
    <property type="nucleotide sequence ID" value="NZ_CP025257.1"/>
</dbReference>
<reference evidence="5 6" key="1">
    <citation type="submission" date="2017-12" db="EMBL/GenBank/DDBJ databases">
        <title>Mesoplasma syrphidae YJS, Complete Genome.</title>
        <authorList>
            <person name="Knight T.F."/>
            <person name="Citino T."/>
            <person name="Rubinstein R."/>
            <person name="Neuschaefer Z."/>
        </authorList>
    </citation>
    <scope>NUCLEOTIDE SEQUENCE [LARGE SCALE GENOMIC DNA]</scope>
    <source>
        <strain evidence="5 6">YJS</strain>
    </source>
</reference>
<dbReference type="GO" id="GO:0003700">
    <property type="term" value="F:DNA-binding transcription factor activity"/>
    <property type="evidence" value="ECO:0007669"/>
    <property type="project" value="InterPro"/>
</dbReference>
<dbReference type="InterPro" id="IPR036388">
    <property type="entry name" value="WH-like_DNA-bd_sf"/>
</dbReference>
<dbReference type="GO" id="GO:0003677">
    <property type="term" value="F:DNA binding"/>
    <property type="evidence" value="ECO:0007669"/>
    <property type="project" value="UniProtKB-KW"/>
</dbReference>
<dbReference type="EMBL" id="CP025257">
    <property type="protein sequence ID" value="AUF83581.1"/>
    <property type="molecule type" value="Genomic_DNA"/>
</dbReference>
<evidence type="ECO:0000256" key="2">
    <source>
        <dbReference type="ARBA" id="ARBA00023125"/>
    </source>
</evidence>
<evidence type="ECO:0000313" key="5">
    <source>
        <dbReference type="EMBL" id="AUF83581.1"/>
    </source>
</evidence>
<dbReference type="Gene3D" id="1.10.10.10">
    <property type="entry name" value="Winged helix-like DNA-binding domain superfamily/Winged helix DNA-binding domain"/>
    <property type="match status" value="1"/>
</dbReference>
<dbReference type="InterPro" id="IPR000835">
    <property type="entry name" value="HTH_MarR-typ"/>
</dbReference>
<dbReference type="OrthoDB" id="391755at2"/>
<dbReference type="SUPFAM" id="SSF46785">
    <property type="entry name" value="Winged helix' DNA-binding domain"/>
    <property type="match status" value="1"/>
</dbReference>
<evidence type="ECO:0000256" key="3">
    <source>
        <dbReference type="ARBA" id="ARBA00023163"/>
    </source>
</evidence>
<keyword evidence="3" id="KW-0804">Transcription</keyword>
<proteinExistence type="predicted"/>
<dbReference type="PANTHER" id="PTHR42756:SF1">
    <property type="entry name" value="TRANSCRIPTIONAL REPRESSOR OF EMRAB OPERON"/>
    <property type="match status" value="1"/>
</dbReference>
<protein>
    <recommendedName>
        <fullName evidence="4">HTH marR-type domain-containing protein</fullName>
    </recommendedName>
</protein>
<dbReference type="SMART" id="SM00347">
    <property type="entry name" value="HTH_MARR"/>
    <property type="match status" value="1"/>
</dbReference>
<feature type="domain" description="HTH marR-type" evidence="4">
    <location>
        <begin position="1"/>
        <end position="140"/>
    </location>
</feature>
<dbReference type="Pfam" id="PF01047">
    <property type="entry name" value="MarR"/>
    <property type="match status" value="1"/>
</dbReference>
<sequence>MQKDVIEIPFSFKLYFIIVNGIKYVNKKNRLPANMDKMYFTVLLLIFFKPKINQRQISLNLEIDKTTMSRIIAKLEEFNFITKTQDPTNRRSTNLQVTKKGYAWATDLNDYVYEYRNKLLEGADPEKIKITQELISHALKNSANLDSDEYFKF</sequence>
<dbReference type="PRINTS" id="PR00598">
    <property type="entry name" value="HTHMARR"/>
</dbReference>